<name>A0A6P8GC79_CLUHA</name>
<evidence type="ECO:0000256" key="6">
    <source>
        <dbReference type="ARBA" id="ARBA00023157"/>
    </source>
</evidence>
<evidence type="ECO:0000256" key="4">
    <source>
        <dbReference type="ARBA" id="ARBA00022989"/>
    </source>
</evidence>
<dbReference type="InterPro" id="IPR036179">
    <property type="entry name" value="Ig-like_dom_sf"/>
</dbReference>
<evidence type="ECO:0000256" key="10">
    <source>
        <dbReference type="SAM" id="SignalP"/>
    </source>
</evidence>
<feature type="chain" id="PRO_5027658447" evidence="10">
    <location>
        <begin position="21"/>
        <end position="209"/>
    </location>
</feature>
<feature type="region of interest" description="Disordered" evidence="9">
    <location>
        <begin position="148"/>
        <end position="209"/>
    </location>
</feature>
<evidence type="ECO:0000259" key="11">
    <source>
        <dbReference type="Pfam" id="PF07686"/>
    </source>
</evidence>
<evidence type="ECO:0000313" key="13">
    <source>
        <dbReference type="RefSeq" id="XP_031434391.1"/>
    </source>
</evidence>
<keyword evidence="5" id="KW-0472">Membrane</keyword>
<dbReference type="GeneID" id="116223091"/>
<feature type="domain" description="Immunoglobulin V-set" evidence="11">
    <location>
        <begin position="29"/>
        <end position="135"/>
    </location>
</feature>
<evidence type="ECO:0000256" key="3">
    <source>
        <dbReference type="ARBA" id="ARBA00022729"/>
    </source>
</evidence>
<feature type="compositionally biased region" description="Basic and acidic residues" evidence="9">
    <location>
        <begin position="167"/>
        <end position="178"/>
    </location>
</feature>
<keyword evidence="7" id="KW-0325">Glycoprotein</keyword>
<evidence type="ECO:0000256" key="1">
    <source>
        <dbReference type="ARBA" id="ARBA00004479"/>
    </source>
</evidence>
<dbReference type="PANTHER" id="PTHR11494">
    <property type="entry name" value="CYTOTOXIC T-LYMPHOCYTE PROTEIN"/>
    <property type="match status" value="1"/>
</dbReference>
<comment type="subcellular location">
    <subcellularLocation>
        <location evidence="1">Membrane</location>
        <topology evidence="1">Single-pass type I membrane protein</topology>
    </subcellularLocation>
</comment>
<dbReference type="SUPFAM" id="SSF48726">
    <property type="entry name" value="Immunoglobulin"/>
    <property type="match status" value="1"/>
</dbReference>
<dbReference type="RefSeq" id="XP_031434391.1">
    <property type="nucleotide sequence ID" value="XM_031578531.2"/>
</dbReference>
<dbReference type="CTD" id="940"/>
<dbReference type="Pfam" id="PF07686">
    <property type="entry name" value="V-set"/>
    <property type="match status" value="1"/>
</dbReference>
<keyword evidence="4" id="KW-1133">Transmembrane helix</keyword>
<feature type="signal peptide" evidence="10">
    <location>
        <begin position="1"/>
        <end position="20"/>
    </location>
</feature>
<dbReference type="AlphaFoldDB" id="A0A6P8GC79"/>
<evidence type="ECO:0000256" key="8">
    <source>
        <dbReference type="ARBA" id="ARBA00023319"/>
    </source>
</evidence>
<evidence type="ECO:0000313" key="12">
    <source>
        <dbReference type="Proteomes" id="UP000515152"/>
    </source>
</evidence>
<evidence type="ECO:0000256" key="9">
    <source>
        <dbReference type="SAM" id="MobiDB-lite"/>
    </source>
</evidence>
<protein>
    <submittedName>
        <fullName evidence="13">Cytotoxic T-lymphocyte protein 4 isoform X2</fullName>
    </submittedName>
</protein>
<accession>A0A6P8GC79</accession>
<evidence type="ECO:0000256" key="5">
    <source>
        <dbReference type="ARBA" id="ARBA00023136"/>
    </source>
</evidence>
<evidence type="ECO:0000256" key="2">
    <source>
        <dbReference type="ARBA" id="ARBA00022692"/>
    </source>
</evidence>
<keyword evidence="8" id="KW-0393">Immunoglobulin domain</keyword>
<keyword evidence="12" id="KW-1185">Reference proteome</keyword>
<dbReference type="Gene3D" id="2.60.40.10">
    <property type="entry name" value="Immunoglobulins"/>
    <property type="match status" value="1"/>
</dbReference>
<dbReference type="GO" id="GO:0050852">
    <property type="term" value="P:T cell receptor signaling pathway"/>
    <property type="evidence" value="ECO:0007669"/>
    <property type="project" value="TreeGrafter"/>
</dbReference>
<dbReference type="InterPro" id="IPR013783">
    <property type="entry name" value="Ig-like_fold"/>
</dbReference>
<dbReference type="Proteomes" id="UP000515152">
    <property type="component" value="Chromosome 2"/>
</dbReference>
<keyword evidence="2" id="KW-0812">Transmembrane</keyword>
<dbReference type="InterPro" id="IPR013106">
    <property type="entry name" value="Ig_V-set"/>
</dbReference>
<proteinExistence type="predicted"/>
<evidence type="ECO:0000256" key="7">
    <source>
        <dbReference type="ARBA" id="ARBA00023180"/>
    </source>
</evidence>
<sequence length="209" mass="21737">MNISLVFASLICLATPLGNALRIVQPYHVVANDGQATVKCGYSTPPRPTPQELRVTLLKGLHGAEAVCGGYVNSTHRSVRTPEPNACQASMSEDGLSVSLSGLKGDDTDMYRCVVEVIYPPPYMKRVGNGTLVYVPGEREARLLPTGIPAPHAEASRGAAVGCGPGDRTDADPGRQARLEGAVGGAPLTSGDDSGDSDSAVNHLSDGRD</sequence>
<dbReference type="InterPro" id="IPR040216">
    <property type="entry name" value="CTLA4/CD28"/>
</dbReference>
<keyword evidence="3 10" id="KW-0732">Signal</keyword>
<keyword evidence="6" id="KW-1015">Disulfide bond</keyword>
<dbReference type="PANTHER" id="PTHR11494:SF8">
    <property type="entry name" value="CYTOTOXIC T-LYMPHOCYTE PROTEIN 4"/>
    <property type="match status" value="1"/>
</dbReference>
<gene>
    <name evidence="13" type="primary">cd28</name>
</gene>
<organism evidence="12 13">
    <name type="scientific">Clupea harengus</name>
    <name type="common">Atlantic herring</name>
    <dbReference type="NCBI Taxonomy" id="7950"/>
    <lineage>
        <taxon>Eukaryota</taxon>
        <taxon>Metazoa</taxon>
        <taxon>Chordata</taxon>
        <taxon>Craniata</taxon>
        <taxon>Vertebrata</taxon>
        <taxon>Euteleostomi</taxon>
        <taxon>Actinopterygii</taxon>
        <taxon>Neopterygii</taxon>
        <taxon>Teleostei</taxon>
        <taxon>Clupei</taxon>
        <taxon>Clupeiformes</taxon>
        <taxon>Clupeoidei</taxon>
        <taxon>Clupeidae</taxon>
        <taxon>Clupea</taxon>
    </lineage>
</organism>
<dbReference type="GO" id="GO:0042129">
    <property type="term" value="P:regulation of T cell proliferation"/>
    <property type="evidence" value="ECO:0007669"/>
    <property type="project" value="InterPro"/>
</dbReference>
<reference evidence="13" key="1">
    <citation type="submission" date="2025-08" db="UniProtKB">
        <authorList>
            <consortium name="RefSeq"/>
        </authorList>
    </citation>
    <scope>IDENTIFICATION</scope>
</reference>
<dbReference type="GO" id="GO:0009897">
    <property type="term" value="C:external side of plasma membrane"/>
    <property type="evidence" value="ECO:0007669"/>
    <property type="project" value="TreeGrafter"/>
</dbReference>